<comment type="catalytic activity">
    <reaction evidence="7">
        <text>sn-glycerol 3-phosphate + NAD(+) = dihydroxyacetone phosphate + NADH + H(+)</text>
        <dbReference type="Rhea" id="RHEA:11092"/>
        <dbReference type="ChEBI" id="CHEBI:15378"/>
        <dbReference type="ChEBI" id="CHEBI:57540"/>
        <dbReference type="ChEBI" id="CHEBI:57597"/>
        <dbReference type="ChEBI" id="CHEBI:57642"/>
        <dbReference type="ChEBI" id="CHEBI:57945"/>
        <dbReference type="EC" id="1.1.1.94"/>
    </reaction>
</comment>
<dbReference type="NCBIfam" id="NF000940">
    <property type="entry name" value="PRK00094.1-2"/>
    <property type="match status" value="1"/>
</dbReference>
<keyword evidence="4 7" id="KW-0443">Lipid metabolism</keyword>
<feature type="binding site" evidence="7">
    <location>
        <position position="257"/>
    </location>
    <ligand>
        <name>sn-glycerol 3-phosphate</name>
        <dbReference type="ChEBI" id="CHEBI:57597"/>
    </ligand>
</feature>
<comment type="similarity">
    <text evidence="1 7 8">Belongs to the NAD-dependent glycerol-3-phosphate dehydrogenase family.</text>
</comment>
<keyword evidence="5 7" id="KW-0594">Phospholipid biosynthesis</keyword>
<keyword evidence="7" id="KW-0521">NADP</keyword>
<feature type="binding site" evidence="7">
    <location>
        <position position="139"/>
    </location>
    <ligand>
        <name>sn-glycerol 3-phosphate</name>
        <dbReference type="ChEBI" id="CHEBI:57597"/>
    </ligand>
</feature>
<dbReference type="Pfam" id="PF07479">
    <property type="entry name" value="NAD_Gly3P_dh_C"/>
    <property type="match status" value="1"/>
</dbReference>
<dbReference type="InterPro" id="IPR013328">
    <property type="entry name" value="6PGD_dom2"/>
</dbReference>
<keyword evidence="2 7" id="KW-0444">Lipid biosynthesis</keyword>
<feature type="domain" description="Glycerol-3-phosphate dehydrogenase NAD-dependent N-terminal" evidence="10">
    <location>
        <begin position="6"/>
        <end position="161"/>
    </location>
</feature>
<keyword evidence="7" id="KW-0547">Nucleotide-binding</keyword>
<feature type="binding site" evidence="7">
    <location>
        <position position="256"/>
    </location>
    <ligand>
        <name>NADPH</name>
        <dbReference type="ChEBI" id="CHEBI:57783"/>
    </ligand>
</feature>
<evidence type="ECO:0000256" key="5">
    <source>
        <dbReference type="ARBA" id="ARBA00023209"/>
    </source>
</evidence>
<gene>
    <name evidence="7" type="primary">gpsA</name>
    <name evidence="12" type="ORF">WOB96_10625</name>
</gene>
<dbReference type="InterPro" id="IPR011128">
    <property type="entry name" value="G3P_DH_NAD-dep_N"/>
</dbReference>
<evidence type="ECO:0000256" key="7">
    <source>
        <dbReference type="HAMAP-Rule" id="MF_00394"/>
    </source>
</evidence>
<feature type="binding site" evidence="7">
    <location>
        <position position="245"/>
    </location>
    <ligand>
        <name>sn-glycerol 3-phosphate</name>
        <dbReference type="ChEBI" id="CHEBI:57597"/>
    </ligand>
</feature>
<protein>
    <recommendedName>
        <fullName evidence="7">Glycerol-3-phosphate dehydrogenase [NAD(P)+]</fullName>
        <ecNumber evidence="7">1.1.1.94</ecNumber>
    </recommendedName>
    <alternativeName>
        <fullName evidence="7">NAD(P)(+)-dependent glycerol-3-phosphate dehydrogenase</fullName>
    </alternativeName>
    <alternativeName>
        <fullName evidence="7">NAD(P)H-dependent dihydroxyacetone-phosphate reductase</fullName>
    </alternativeName>
</protein>
<accession>A0ABU9D9L1</accession>
<evidence type="ECO:0000256" key="9">
    <source>
        <dbReference type="RuleBase" id="RU000439"/>
    </source>
</evidence>
<keyword evidence="6 7" id="KW-1208">Phospholipid metabolism</keyword>
<feature type="binding site" evidence="7">
    <location>
        <position position="34"/>
    </location>
    <ligand>
        <name>NADPH</name>
        <dbReference type="ChEBI" id="CHEBI:57783"/>
    </ligand>
</feature>
<dbReference type="SUPFAM" id="SSF51735">
    <property type="entry name" value="NAD(P)-binding Rossmann-fold domains"/>
    <property type="match status" value="1"/>
</dbReference>
<dbReference type="PANTHER" id="PTHR11728">
    <property type="entry name" value="GLYCEROL-3-PHOSPHATE DEHYDROGENASE"/>
    <property type="match status" value="1"/>
</dbReference>
<feature type="active site" description="Proton acceptor" evidence="7">
    <location>
        <position position="192"/>
    </location>
</feature>
<evidence type="ECO:0000256" key="2">
    <source>
        <dbReference type="ARBA" id="ARBA00022516"/>
    </source>
</evidence>
<feature type="binding site" evidence="7">
    <location>
        <position position="256"/>
    </location>
    <ligand>
        <name>sn-glycerol 3-phosphate</name>
        <dbReference type="ChEBI" id="CHEBI:57597"/>
    </ligand>
</feature>
<comment type="function">
    <text evidence="7">Catalyzes the reduction of the glycolytic intermediate dihydroxyacetone phosphate (DHAP) to sn-glycerol 3-phosphate (G3P), the key precursor for phospholipid synthesis.</text>
</comment>
<reference evidence="12 13" key="1">
    <citation type="submission" date="2024-04" db="EMBL/GenBank/DDBJ databases">
        <authorList>
            <person name="Abashina T."/>
            <person name="Shaikin A."/>
        </authorList>
    </citation>
    <scope>NUCLEOTIDE SEQUENCE [LARGE SCALE GENOMIC DNA]</scope>
    <source>
        <strain evidence="12 13">AAFK</strain>
    </source>
</reference>
<dbReference type="NCBIfam" id="NF000942">
    <property type="entry name" value="PRK00094.1-4"/>
    <property type="match status" value="1"/>
</dbReference>
<evidence type="ECO:0000256" key="4">
    <source>
        <dbReference type="ARBA" id="ARBA00023098"/>
    </source>
</evidence>
<keyword evidence="13" id="KW-1185">Reference proteome</keyword>
<feature type="binding site" evidence="7">
    <location>
        <position position="282"/>
    </location>
    <ligand>
        <name>NADPH</name>
        <dbReference type="ChEBI" id="CHEBI:57783"/>
    </ligand>
</feature>
<dbReference type="Proteomes" id="UP001446205">
    <property type="component" value="Unassembled WGS sequence"/>
</dbReference>
<comment type="subcellular location">
    <subcellularLocation>
        <location evidence="7">Cytoplasm</location>
    </subcellularLocation>
</comment>
<dbReference type="PROSITE" id="PS00957">
    <property type="entry name" value="NAD_G3PDH"/>
    <property type="match status" value="1"/>
</dbReference>
<feature type="binding site" evidence="7">
    <location>
        <position position="14"/>
    </location>
    <ligand>
        <name>NADPH</name>
        <dbReference type="ChEBI" id="CHEBI:57783"/>
    </ligand>
</feature>
<feature type="binding site" evidence="7">
    <location>
        <position position="141"/>
    </location>
    <ligand>
        <name>NADPH</name>
        <dbReference type="ChEBI" id="CHEBI:57783"/>
    </ligand>
</feature>
<evidence type="ECO:0000313" key="12">
    <source>
        <dbReference type="EMBL" id="MEK8090215.1"/>
    </source>
</evidence>
<comment type="pathway">
    <text evidence="7">Membrane lipid metabolism; glycerophospholipid metabolism.</text>
</comment>
<feature type="domain" description="Glycerol-3-phosphate dehydrogenase NAD-dependent C-terminal" evidence="11">
    <location>
        <begin position="181"/>
        <end position="320"/>
    </location>
</feature>
<dbReference type="InterPro" id="IPR006168">
    <property type="entry name" value="G3P_DH_NAD-dep"/>
</dbReference>
<organism evidence="12 13">
    <name type="scientific">Thermithiobacillus plumbiphilus</name>
    <dbReference type="NCBI Taxonomy" id="1729899"/>
    <lineage>
        <taxon>Bacteria</taxon>
        <taxon>Pseudomonadati</taxon>
        <taxon>Pseudomonadota</taxon>
        <taxon>Acidithiobacillia</taxon>
        <taxon>Acidithiobacillales</taxon>
        <taxon>Thermithiobacillaceae</taxon>
        <taxon>Thermithiobacillus</taxon>
    </lineage>
</organism>
<feature type="binding site" evidence="7">
    <location>
        <position position="192"/>
    </location>
    <ligand>
        <name>sn-glycerol 3-phosphate</name>
        <dbReference type="ChEBI" id="CHEBI:57597"/>
    </ligand>
</feature>
<sequence>MMSDRIAVLGAGHWGCALAVHLVRTSHSVRLWGHRAASLEQMAASGTLAPVFPGLPLPEDLHPNPDLAAVLAASDAVLLAVPSRYFRETLHLVRPHLREGMIVAWASKGLEDSTSMRLDEVVAEALPTGWPSAVISGPTFADEVVRGLPGALTVASQDLSVAERVAIWLRSDSLRAYTSQDVAGVCLGGAIKNVMAIAAGISDGLGFGYNARAALITRGLAELLRLGQALGGHAETFMGLAGAGDLILTCTGDLSRNRTVGLRLGRGERLPDILADLRMEAEGVHTARALYELSRRRGIEMPIVEQVYRVLFAGQAPRTAQENLMHRQPRREDG</sequence>
<evidence type="ECO:0000259" key="10">
    <source>
        <dbReference type="Pfam" id="PF01210"/>
    </source>
</evidence>
<feature type="binding site" evidence="7">
    <location>
        <position position="108"/>
    </location>
    <ligand>
        <name>NADPH</name>
        <dbReference type="ChEBI" id="CHEBI:57783"/>
    </ligand>
</feature>
<dbReference type="SUPFAM" id="SSF48179">
    <property type="entry name" value="6-phosphogluconate dehydrogenase C-terminal domain-like"/>
    <property type="match status" value="1"/>
</dbReference>
<evidence type="ECO:0000256" key="3">
    <source>
        <dbReference type="ARBA" id="ARBA00023002"/>
    </source>
</evidence>
<dbReference type="EMBL" id="JBBPCO010000010">
    <property type="protein sequence ID" value="MEK8090215.1"/>
    <property type="molecule type" value="Genomic_DNA"/>
</dbReference>
<feature type="binding site" evidence="7">
    <location>
        <position position="35"/>
    </location>
    <ligand>
        <name>NADPH</name>
        <dbReference type="ChEBI" id="CHEBI:57783"/>
    </ligand>
</feature>
<evidence type="ECO:0000259" key="11">
    <source>
        <dbReference type="Pfam" id="PF07479"/>
    </source>
</evidence>
<comment type="caution">
    <text evidence="12">The sequence shown here is derived from an EMBL/GenBank/DDBJ whole genome shotgun (WGS) entry which is preliminary data.</text>
</comment>
<dbReference type="PIRSF" id="PIRSF000114">
    <property type="entry name" value="Glycerol-3-P_dh"/>
    <property type="match status" value="1"/>
</dbReference>
<keyword evidence="3 7" id="KW-0560">Oxidoreductase</keyword>
<evidence type="ECO:0000256" key="1">
    <source>
        <dbReference type="ARBA" id="ARBA00011009"/>
    </source>
</evidence>
<dbReference type="PRINTS" id="PR00077">
    <property type="entry name" value="GPDHDRGNASE"/>
</dbReference>
<keyword evidence="7 8" id="KW-0520">NAD</keyword>
<dbReference type="InterPro" id="IPR036291">
    <property type="entry name" value="NAD(P)-bd_dom_sf"/>
</dbReference>
<evidence type="ECO:0000256" key="8">
    <source>
        <dbReference type="RuleBase" id="RU000437"/>
    </source>
</evidence>
<dbReference type="Pfam" id="PF01210">
    <property type="entry name" value="NAD_Gly3P_dh_N"/>
    <property type="match status" value="1"/>
</dbReference>
<dbReference type="HAMAP" id="MF_00394">
    <property type="entry name" value="NAD_Glyc3P_dehydrog"/>
    <property type="match status" value="1"/>
</dbReference>
<comment type="catalytic activity">
    <reaction evidence="7 9">
        <text>sn-glycerol 3-phosphate + NADP(+) = dihydroxyacetone phosphate + NADPH + H(+)</text>
        <dbReference type="Rhea" id="RHEA:11096"/>
        <dbReference type="ChEBI" id="CHEBI:15378"/>
        <dbReference type="ChEBI" id="CHEBI:57597"/>
        <dbReference type="ChEBI" id="CHEBI:57642"/>
        <dbReference type="ChEBI" id="CHEBI:57783"/>
        <dbReference type="ChEBI" id="CHEBI:58349"/>
        <dbReference type="EC" id="1.1.1.94"/>
    </reaction>
</comment>
<dbReference type="Gene3D" id="1.10.1040.10">
    <property type="entry name" value="N-(1-d-carboxylethyl)-l-norvaline Dehydrogenase, domain 2"/>
    <property type="match status" value="1"/>
</dbReference>
<feature type="binding site" evidence="7">
    <location>
        <position position="255"/>
    </location>
    <ligand>
        <name>sn-glycerol 3-phosphate</name>
        <dbReference type="ChEBI" id="CHEBI:57597"/>
    </ligand>
</feature>
<keyword evidence="7" id="KW-0963">Cytoplasm</keyword>
<name>A0ABU9D9L1_9PROT</name>
<dbReference type="Gene3D" id="3.40.50.720">
    <property type="entry name" value="NAD(P)-binding Rossmann-like Domain"/>
    <property type="match status" value="1"/>
</dbReference>
<dbReference type="InterPro" id="IPR008927">
    <property type="entry name" value="6-PGluconate_DH-like_C_sf"/>
</dbReference>
<evidence type="ECO:0000256" key="6">
    <source>
        <dbReference type="ARBA" id="ARBA00023264"/>
    </source>
</evidence>
<feature type="binding site" evidence="7">
    <location>
        <position position="137"/>
    </location>
    <ligand>
        <name>sn-glycerol 3-phosphate</name>
        <dbReference type="ChEBI" id="CHEBI:57597"/>
    </ligand>
</feature>
<dbReference type="EC" id="1.1.1.94" evidence="7"/>
<comment type="caution">
    <text evidence="7">Lacks conserved residue(s) required for the propagation of feature annotation.</text>
</comment>
<feature type="binding site" evidence="7">
    <location>
        <position position="108"/>
    </location>
    <ligand>
        <name>sn-glycerol 3-phosphate</name>
        <dbReference type="ChEBI" id="CHEBI:57597"/>
    </ligand>
</feature>
<proteinExistence type="inferred from homology"/>
<dbReference type="PANTHER" id="PTHR11728:SF1">
    <property type="entry name" value="GLYCEROL-3-PHOSPHATE DEHYDROGENASE [NAD(+)] 2, CHLOROPLASTIC"/>
    <property type="match status" value="1"/>
</dbReference>
<dbReference type="InterPro" id="IPR006109">
    <property type="entry name" value="G3P_DH_NAD-dep_C"/>
</dbReference>
<evidence type="ECO:0000313" key="13">
    <source>
        <dbReference type="Proteomes" id="UP001446205"/>
    </source>
</evidence>
<dbReference type="GO" id="GO:0047952">
    <property type="term" value="F:glycerol-3-phosphate dehydrogenase [NAD(P)+] activity"/>
    <property type="evidence" value="ECO:0007669"/>
    <property type="project" value="UniProtKB-EC"/>
</dbReference>